<sequence length="175" mass="21295">MGRRRKKHGALKNKTRKEYNKARNKQRKRARLDAKRKELFPDFYGIYETELKARDWALKNKGLTSANKALLKAEAAKHKELKQKQKELELERGGRAHERFMNCLDVQHERKLNRDLKKENQELLRQKRVAEAELAKTEKEKKKQVDRLFRQLRWWRTHYLHLNPREPPLPDWHWG</sequence>
<keyword evidence="1" id="KW-0175">Coiled coil</keyword>
<evidence type="ECO:0000256" key="2">
    <source>
        <dbReference type="SAM" id="MobiDB-lite"/>
    </source>
</evidence>
<evidence type="ECO:0000313" key="3">
    <source>
        <dbReference type="EMBL" id="CAK0904202.1"/>
    </source>
</evidence>
<name>A0ABN9XVS2_9DINO</name>
<dbReference type="EMBL" id="CAUYUJ010021370">
    <property type="protein sequence ID" value="CAK0904202.1"/>
    <property type="molecule type" value="Genomic_DNA"/>
</dbReference>
<feature type="region of interest" description="Disordered" evidence="2">
    <location>
        <begin position="1"/>
        <end position="33"/>
    </location>
</feature>
<dbReference type="Proteomes" id="UP001189429">
    <property type="component" value="Unassembled WGS sequence"/>
</dbReference>
<evidence type="ECO:0000256" key="1">
    <source>
        <dbReference type="SAM" id="Coils"/>
    </source>
</evidence>
<organism evidence="3 4">
    <name type="scientific">Prorocentrum cordatum</name>
    <dbReference type="NCBI Taxonomy" id="2364126"/>
    <lineage>
        <taxon>Eukaryota</taxon>
        <taxon>Sar</taxon>
        <taxon>Alveolata</taxon>
        <taxon>Dinophyceae</taxon>
        <taxon>Prorocentrales</taxon>
        <taxon>Prorocentraceae</taxon>
        <taxon>Prorocentrum</taxon>
    </lineage>
</organism>
<feature type="coiled-coil region" evidence="1">
    <location>
        <begin position="68"/>
        <end position="147"/>
    </location>
</feature>
<gene>
    <name evidence="3" type="ORF">PCOR1329_LOCUS80307</name>
</gene>
<evidence type="ECO:0000313" key="4">
    <source>
        <dbReference type="Proteomes" id="UP001189429"/>
    </source>
</evidence>
<keyword evidence="4" id="KW-1185">Reference proteome</keyword>
<proteinExistence type="predicted"/>
<feature type="compositionally biased region" description="Basic residues" evidence="2">
    <location>
        <begin position="1"/>
        <end position="15"/>
    </location>
</feature>
<comment type="caution">
    <text evidence="3">The sequence shown here is derived from an EMBL/GenBank/DDBJ whole genome shotgun (WGS) entry which is preliminary data.</text>
</comment>
<reference evidence="3" key="1">
    <citation type="submission" date="2023-10" db="EMBL/GenBank/DDBJ databases">
        <authorList>
            <person name="Chen Y."/>
            <person name="Shah S."/>
            <person name="Dougan E. K."/>
            <person name="Thang M."/>
            <person name="Chan C."/>
        </authorList>
    </citation>
    <scope>NUCLEOTIDE SEQUENCE [LARGE SCALE GENOMIC DNA]</scope>
</reference>
<protein>
    <submittedName>
        <fullName evidence="3">Uncharacterized protein</fullName>
    </submittedName>
</protein>
<accession>A0ABN9XVS2</accession>